<dbReference type="Proteomes" id="UP000053989">
    <property type="component" value="Unassembled WGS sequence"/>
</dbReference>
<protein>
    <recommendedName>
        <fullName evidence="4">CxC2-like cysteine cluster KDZ transposase-associated domain-containing protein</fullName>
    </recommendedName>
</protein>
<dbReference type="HOGENOM" id="CLU_013084_2_0_1"/>
<reference evidence="3" key="2">
    <citation type="submission" date="2015-01" db="EMBL/GenBank/DDBJ databases">
        <title>Evolutionary Origins and Diversification of the Mycorrhizal Mutualists.</title>
        <authorList>
            <consortium name="DOE Joint Genome Institute"/>
            <consortium name="Mycorrhizal Genomics Consortium"/>
            <person name="Kohler A."/>
            <person name="Kuo A."/>
            <person name="Nagy L.G."/>
            <person name="Floudas D."/>
            <person name="Copeland A."/>
            <person name="Barry K.W."/>
            <person name="Cichocki N."/>
            <person name="Veneault-Fourrey C."/>
            <person name="LaButti K."/>
            <person name="Lindquist E.A."/>
            <person name="Lipzen A."/>
            <person name="Lundell T."/>
            <person name="Morin E."/>
            <person name="Murat C."/>
            <person name="Riley R."/>
            <person name="Ohm R."/>
            <person name="Sun H."/>
            <person name="Tunlid A."/>
            <person name="Henrissat B."/>
            <person name="Grigoriev I.V."/>
            <person name="Hibbett D.S."/>
            <person name="Martin F."/>
        </authorList>
    </citation>
    <scope>NUCLEOTIDE SEQUENCE [LARGE SCALE GENOMIC DNA]</scope>
    <source>
        <strain evidence="3">Foug A</strain>
    </source>
</reference>
<evidence type="ECO:0000256" key="1">
    <source>
        <dbReference type="SAM" id="MobiDB-lite"/>
    </source>
</evidence>
<proteinExistence type="predicted"/>
<name>A0A0C2ZVM4_9AGAM</name>
<dbReference type="InterPro" id="IPR040521">
    <property type="entry name" value="KDZ"/>
</dbReference>
<dbReference type="EMBL" id="KN822115">
    <property type="protein sequence ID" value="KIM56542.1"/>
    <property type="molecule type" value="Genomic_DNA"/>
</dbReference>
<dbReference type="OrthoDB" id="3251205at2759"/>
<evidence type="ECO:0008006" key="4">
    <source>
        <dbReference type="Google" id="ProtNLM"/>
    </source>
</evidence>
<keyword evidence="3" id="KW-1185">Reference proteome</keyword>
<reference evidence="2 3" key="1">
    <citation type="submission" date="2014-04" db="EMBL/GenBank/DDBJ databases">
        <authorList>
            <consortium name="DOE Joint Genome Institute"/>
            <person name="Kuo A."/>
            <person name="Kohler A."/>
            <person name="Nagy L.G."/>
            <person name="Floudas D."/>
            <person name="Copeland A."/>
            <person name="Barry K.W."/>
            <person name="Cichocki N."/>
            <person name="Veneault-Fourrey C."/>
            <person name="LaButti K."/>
            <person name="Lindquist E.A."/>
            <person name="Lipzen A."/>
            <person name="Lundell T."/>
            <person name="Morin E."/>
            <person name="Murat C."/>
            <person name="Sun H."/>
            <person name="Tunlid A."/>
            <person name="Henrissat B."/>
            <person name="Grigoriev I.V."/>
            <person name="Hibbett D.S."/>
            <person name="Martin F."/>
            <person name="Nordberg H.P."/>
            <person name="Cantor M.N."/>
            <person name="Hua S.X."/>
        </authorList>
    </citation>
    <scope>NUCLEOTIDE SEQUENCE [LARGE SCALE GENOMIC DNA]</scope>
    <source>
        <strain evidence="2 3">Foug A</strain>
    </source>
</reference>
<dbReference type="AlphaFoldDB" id="A0A0C2ZVM4"/>
<dbReference type="Pfam" id="PF18758">
    <property type="entry name" value="KDZ"/>
    <property type="match status" value="1"/>
</dbReference>
<dbReference type="PANTHER" id="PTHR33096:SF1">
    <property type="entry name" value="CXC1-LIKE CYSTEINE CLUSTER ASSOCIATED WITH KDZ TRANSPOSASES DOMAIN-CONTAINING PROTEIN"/>
    <property type="match status" value="1"/>
</dbReference>
<feature type="region of interest" description="Disordered" evidence="1">
    <location>
        <begin position="515"/>
        <end position="536"/>
    </location>
</feature>
<dbReference type="PANTHER" id="PTHR33096">
    <property type="entry name" value="CXC2 DOMAIN-CONTAINING PROTEIN"/>
    <property type="match status" value="1"/>
</dbReference>
<evidence type="ECO:0000313" key="3">
    <source>
        <dbReference type="Proteomes" id="UP000053989"/>
    </source>
</evidence>
<gene>
    <name evidence="2" type="ORF">SCLCIDRAFT_29577</name>
</gene>
<dbReference type="InParanoid" id="A0A0C2ZVM4"/>
<accession>A0A0C2ZVM4</accession>
<sequence>MHSAWDAQLPSLVDAYLLWKHRLATAPEESQARVEHDFHVTCVGVFDSDPRFAVPQWHDELANVSLICNGLLGCTPTSPELTITFQCLELYHQLRRRQSSFGIQAYTKVLCVLHGVTYRPHFRDQFSMAFDVYLTILRAIQCCINQALCRDNPNWHLQHYCPACAFKQPGEPVLVPSSLKAMDGNNSAKWMDHAGHADHRVFPSTYMIPRADVDRFKDDVRTRAGQCGNAEHRDDGGCADTWQAASAVDEDAVKVFEQTGIFLSACRHGIILTCAEMLCSGELAKYPLATINKLISVHGNDQAIGSDIGCSLSATLAACSIAQTVRAANVQLVVNAFHGHAHNRMCQLQYHPLYLPGTGLEDFETCERVFSSSNATVALIRHVSHYHYVQYLELHFSQWDTDKYAELSCFLLNNYKQAVRLISTNTAELDAYRALHLHENLDFGSWAAEELAYLKAVESEPKQDTLRVTYVDELEKLAKLQNALQSSQDDNFLSYNQLSFTPGSGLSHVASAATKQSHAARRGAEHRVRSQQDRVKDLEEQLGIEPTDRWTPEMRKYVEMCEYSRHRQFICAVEELENLVVQRLFKLSKANLASTGYKLPVQHALERYNKLAMKQSPPRPVLQYNEVLSYATLGDFDLLKHSRHEVLARPWSNTMHRQMAVKYFKLLRAHEEINWLNVEVRQLQAWIDNETTEIKQIAAELSAQSPLLSAELWALFYRQQCVNIQHQLRLQCIYDLEGYSGVRPVIEHERGGEDEDEEAEGDEAQRLDACINVMLC</sequence>
<evidence type="ECO:0000313" key="2">
    <source>
        <dbReference type="EMBL" id="KIM56542.1"/>
    </source>
</evidence>
<feature type="compositionally biased region" description="Basic and acidic residues" evidence="1">
    <location>
        <begin position="522"/>
        <end position="536"/>
    </location>
</feature>
<organism evidence="2 3">
    <name type="scientific">Scleroderma citrinum Foug A</name>
    <dbReference type="NCBI Taxonomy" id="1036808"/>
    <lineage>
        <taxon>Eukaryota</taxon>
        <taxon>Fungi</taxon>
        <taxon>Dikarya</taxon>
        <taxon>Basidiomycota</taxon>
        <taxon>Agaricomycotina</taxon>
        <taxon>Agaricomycetes</taxon>
        <taxon>Agaricomycetidae</taxon>
        <taxon>Boletales</taxon>
        <taxon>Sclerodermatineae</taxon>
        <taxon>Sclerodermataceae</taxon>
        <taxon>Scleroderma</taxon>
    </lineage>
</organism>